<organism evidence="1 2">
    <name type="scientific">Rhinolophus ferrumequinum</name>
    <name type="common">Greater horseshoe bat</name>
    <dbReference type="NCBI Taxonomy" id="59479"/>
    <lineage>
        <taxon>Eukaryota</taxon>
        <taxon>Metazoa</taxon>
        <taxon>Chordata</taxon>
        <taxon>Craniata</taxon>
        <taxon>Vertebrata</taxon>
        <taxon>Euteleostomi</taxon>
        <taxon>Mammalia</taxon>
        <taxon>Eutheria</taxon>
        <taxon>Laurasiatheria</taxon>
        <taxon>Chiroptera</taxon>
        <taxon>Yinpterochiroptera</taxon>
        <taxon>Rhinolophoidea</taxon>
        <taxon>Rhinolophidae</taxon>
        <taxon>Rhinolophinae</taxon>
        <taxon>Rhinolophus</taxon>
    </lineage>
</organism>
<sequence length="127" mass="14424">MPQKSVTDTYGYVSPIHSRIQKTQLMWLQVPQTLETHDSSSSLRWLQAWWGKTGKHLTRRSYQSLDSVRAESEEGRLGAKLLGRVKSHDHHGMSKEFKRSSFGLGWGQGLRSQCPSRLGSLLGKEVM</sequence>
<accession>A0A7J7W7V7</accession>
<dbReference type="EMBL" id="JACAGC010000011">
    <property type="protein sequence ID" value="KAF6333386.1"/>
    <property type="molecule type" value="Genomic_DNA"/>
</dbReference>
<evidence type="ECO:0000313" key="1">
    <source>
        <dbReference type="EMBL" id="KAF6333386.1"/>
    </source>
</evidence>
<dbReference type="Proteomes" id="UP000585614">
    <property type="component" value="Unassembled WGS sequence"/>
</dbReference>
<name>A0A7J7W7V7_RHIFE</name>
<gene>
    <name evidence="1" type="ORF">mRhiFer1_008146</name>
</gene>
<protein>
    <submittedName>
        <fullName evidence="1">Uncharacterized protein</fullName>
    </submittedName>
</protein>
<reference evidence="1 2" key="1">
    <citation type="journal article" date="2020" name="Nature">
        <title>Six reference-quality genomes reveal evolution of bat adaptations.</title>
        <authorList>
            <person name="Jebb D."/>
            <person name="Huang Z."/>
            <person name="Pippel M."/>
            <person name="Hughes G.M."/>
            <person name="Lavrichenko K."/>
            <person name="Devanna P."/>
            <person name="Winkler S."/>
            <person name="Jermiin L.S."/>
            <person name="Skirmuntt E.C."/>
            <person name="Katzourakis A."/>
            <person name="Burkitt-Gray L."/>
            <person name="Ray D.A."/>
            <person name="Sullivan K.A.M."/>
            <person name="Roscito J.G."/>
            <person name="Kirilenko B.M."/>
            <person name="Davalos L.M."/>
            <person name="Corthals A.P."/>
            <person name="Power M.L."/>
            <person name="Jones G."/>
            <person name="Ransome R.D."/>
            <person name="Dechmann D.K.N."/>
            <person name="Locatelli A.G."/>
            <person name="Puechmaille S.J."/>
            <person name="Fedrigo O."/>
            <person name="Jarvis E.D."/>
            <person name="Hiller M."/>
            <person name="Vernes S.C."/>
            <person name="Myers E.W."/>
            <person name="Teeling E.C."/>
        </authorList>
    </citation>
    <scope>NUCLEOTIDE SEQUENCE [LARGE SCALE GENOMIC DNA]</scope>
    <source>
        <strain evidence="1">MRhiFer1</strain>
        <tissue evidence="1">Lung</tissue>
    </source>
</reference>
<dbReference type="AlphaFoldDB" id="A0A7J7W7V7"/>
<proteinExistence type="predicted"/>
<comment type="caution">
    <text evidence="1">The sequence shown here is derived from an EMBL/GenBank/DDBJ whole genome shotgun (WGS) entry which is preliminary data.</text>
</comment>
<evidence type="ECO:0000313" key="2">
    <source>
        <dbReference type="Proteomes" id="UP000585614"/>
    </source>
</evidence>